<proteinExistence type="predicted"/>
<sequence>MLLRTDEVRSAVARAMKHHRRHTASIGGADVDAVVAAVAQSEGIKISVRDAHLPLGYYGRWLRSADGSEVFEVSTGLASRDWTIAHELGHLMLRHYVDSDERGCRVDDPFAEYQAERFAALLTSRLAVARRAPRDAVFS</sequence>
<dbReference type="Proteomes" id="UP000582646">
    <property type="component" value="Unassembled WGS sequence"/>
</dbReference>
<reference evidence="2 3" key="1">
    <citation type="submission" date="2020-04" db="EMBL/GenBank/DDBJ databases">
        <title>MicrobeNet Type strains.</title>
        <authorList>
            <person name="Nicholson A.C."/>
        </authorList>
    </citation>
    <scope>NUCLEOTIDE SEQUENCE [LARGE SCALE GENOMIC DNA]</scope>
    <source>
        <strain evidence="2 3">DSM 44113</strain>
    </source>
</reference>
<gene>
    <name evidence="2" type="ORF">HF999_14135</name>
</gene>
<dbReference type="InterPro" id="IPR010359">
    <property type="entry name" value="IrrE_HExxH"/>
</dbReference>
<evidence type="ECO:0000313" key="2">
    <source>
        <dbReference type="EMBL" id="NKY19502.1"/>
    </source>
</evidence>
<evidence type="ECO:0000313" key="3">
    <source>
        <dbReference type="Proteomes" id="UP000582646"/>
    </source>
</evidence>
<keyword evidence="3" id="KW-1185">Reference proteome</keyword>
<dbReference type="RefSeq" id="WP_168546497.1">
    <property type="nucleotide sequence ID" value="NZ_JAAXOQ010000018.1"/>
</dbReference>
<dbReference type="AlphaFoldDB" id="A0A846X5N6"/>
<organism evidence="2 3">
    <name type="scientific">Tsukamurella spumae</name>
    <dbReference type="NCBI Taxonomy" id="44753"/>
    <lineage>
        <taxon>Bacteria</taxon>
        <taxon>Bacillati</taxon>
        <taxon>Actinomycetota</taxon>
        <taxon>Actinomycetes</taxon>
        <taxon>Mycobacteriales</taxon>
        <taxon>Tsukamurellaceae</taxon>
        <taxon>Tsukamurella</taxon>
    </lineage>
</organism>
<protein>
    <submittedName>
        <fullName evidence="2">ImmA/IrrE family metallo-endopeptidase</fullName>
    </submittedName>
</protein>
<accession>A0A846X5N6</accession>
<dbReference type="Pfam" id="PF06114">
    <property type="entry name" value="Peptidase_M78"/>
    <property type="match status" value="1"/>
</dbReference>
<dbReference type="EMBL" id="JAAXOQ010000018">
    <property type="protein sequence ID" value="NKY19502.1"/>
    <property type="molecule type" value="Genomic_DNA"/>
</dbReference>
<evidence type="ECO:0000259" key="1">
    <source>
        <dbReference type="Pfam" id="PF06114"/>
    </source>
</evidence>
<name>A0A846X5N6_9ACTN</name>
<feature type="domain" description="IrrE N-terminal-like" evidence="1">
    <location>
        <begin position="78"/>
        <end position="120"/>
    </location>
</feature>
<dbReference type="Gene3D" id="1.10.10.2910">
    <property type="match status" value="1"/>
</dbReference>
<comment type="caution">
    <text evidence="2">The sequence shown here is derived from an EMBL/GenBank/DDBJ whole genome shotgun (WGS) entry which is preliminary data.</text>
</comment>